<dbReference type="Pfam" id="PF01740">
    <property type="entry name" value="STAS"/>
    <property type="match status" value="1"/>
</dbReference>
<dbReference type="AlphaFoldDB" id="A0AAN1XY02"/>
<dbReference type="CDD" id="cd07042">
    <property type="entry name" value="STAS_SulP_like_sulfate_transporter"/>
    <property type="match status" value="1"/>
</dbReference>
<dbReference type="Proteomes" id="UP001317532">
    <property type="component" value="Chromosome"/>
</dbReference>
<dbReference type="EMBL" id="AP025523">
    <property type="protein sequence ID" value="BDE07472.1"/>
    <property type="molecule type" value="Genomic_DNA"/>
</dbReference>
<accession>A0AAN1XY02</accession>
<dbReference type="Gene3D" id="3.30.750.24">
    <property type="entry name" value="STAS domain"/>
    <property type="match status" value="1"/>
</dbReference>
<keyword evidence="3" id="KW-1185">Reference proteome</keyword>
<evidence type="ECO:0000259" key="1">
    <source>
        <dbReference type="PROSITE" id="PS50801"/>
    </source>
</evidence>
<dbReference type="KEGG" id="vab:WPS_27480"/>
<evidence type="ECO:0000313" key="3">
    <source>
        <dbReference type="Proteomes" id="UP001317532"/>
    </source>
</evidence>
<dbReference type="InterPro" id="IPR002645">
    <property type="entry name" value="STAS_dom"/>
</dbReference>
<sequence>MRTVIADLTLAVEVGMALAALLYIYRISQTTTVSLVTPEDVEDGRIHILQDKPMPPYVSIVRIHGPFLFGTTETLLEQTGDVERYAPIVILRLRNMTAIDATGLHALELLSERLKRSGRTLLLCGARDQPKRFLERAEFVGKIGPTNILPNVHAALDRASEIHDRFDGSATSSHTT</sequence>
<dbReference type="SUPFAM" id="SSF52091">
    <property type="entry name" value="SpoIIaa-like"/>
    <property type="match status" value="1"/>
</dbReference>
<name>A0AAN1XY02_UNVUL</name>
<dbReference type="GO" id="GO:0055085">
    <property type="term" value="P:transmembrane transport"/>
    <property type="evidence" value="ECO:0007669"/>
    <property type="project" value="InterPro"/>
</dbReference>
<dbReference type="GO" id="GO:0016020">
    <property type="term" value="C:membrane"/>
    <property type="evidence" value="ECO:0007669"/>
    <property type="project" value="InterPro"/>
</dbReference>
<gene>
    <name evidence="2" type="ORF">WPS_27480</name>
</gene>
<dbReference type="RefSeq" id="WP_317995062.1">
    <property type="nucleotide sequence ID" value="NZ_AP025523.1"/>
</dbReference>
<evidence type="ECO:0000313" key="2">
    <source>
        <dbReference type="EMBL" id="BDE07472.1"/>
    </source>
</evidence>
<organism evidence="2 3">
    <name type="scientific">Vulcanimicrobium alpinum</name>
    <dbReference type="NCBI Taxonomy" id="3016050"/>
    <lineage>
        <taxon>Bacteria</taxon>
        <taxon>Bacillati</taxon>
        <taxon>Vulcanimicrobiota</taxon>
        <taxon>Vulcanimicrobiia</taxon>
        <taxon>Vulcanimicrobiales</taxon>
        <taxon>Vulcanimicrobiaceae</taxon>
        <taxon>Vulcanimicrobium</taxon>
    </lineage>
</organism>
<dbReference type="PROSITE" id="PS50801">
    <property type="entry name" value="STAS"/>
    <property type="match status" value="1"/>
</dbReference>
<reference evidence="2 3" key="1">
    <citation type="journal article" date="2022" name="ISME Commun">
        <title>Vulcanimicrobium alpinus gen. nov. sp. nov., the first cultivated representative of the candidate phylum 'Eremiobacterota', is a metabolically versatile aerobic anoxygenic phototroph.</title>
        <authorList>
            <person name="Yabe S."/>
            <person name="Muto K."/>
            <person name="Abe K."/>
            <person name="Yokota A."/>
            <person name="Staudigel H."/>
            <person name="Tebo B.M."/>
        </authorList>
    </citation>
    <scope>NUCLEOTIDE SEQUENCE [LARGE SCALE GENOMIC DNA]</scope>
    <source>
        <strain evidence="2 3">WC8-2</strain>
    </source>
</reference>
<dbReference type="PANTHER" id="PTHR11814">
    <property type="entry name" value="SULFATE TRANSPORTER"/>
    <property type="match status" value="1"/>
</dbReference>
<dbReference type="InterPro" id="IPR001902">
    <property type="entry name" value="SLC26A/SulP_fam"/>
</dbReference>
<feature type="domain" description="STAS" evidence="1">
    <location>
        <begin position="58"/>
        <end position="159"/>
    </location>
</feature>
<proteinExistence type="predicted"/>
<dbReference type="InterPro" id="IPR036513">
    <property type="entry name" value="STAS_dom_sf"/>
</dbReference>
<protein>
    <recommendedName>
        <fullName evidence="1">STAS domain-containing protein</fullName>
    </recommendedName>
</protein>